<dbReference type="RefSeq" id="XP_056543011.1">
    <property type="nucleotide sequence ID" value="XM_056687456.1"/>
</dbReference>
<protein>
    <submittedName>
        <fullName evidence="1">Uncharacterized protein</fullName>
    </submittedName>
</protein>
<comment type="caution">
    <text evidence="1">The sequence shown here is derived from an EMBL/GenBank/DDBJ whole genome shotgun (WGS) entry which is preliminary data.</text>
</comment>
<proteinExistence type="predicted"/>
<organism evidence="1 2">
    <name type="scientific">Penicillium canariense</name>
    <dbReference type="NCBI Taxonomy" id="189055"/>
    <lineage>
        <taxon>Eukaryota</taxon>
        <taxon>Fungi</taxon>
        <taxon>Dikarya</taxon>
        <taxon>Ascomycota</taxon>
        <taxon>Pezizomycotina</taxon>
        <taxon>Eurotiomycetes</taxon>
        <taxon>Eurotiomycetidae</taxon>
        <taxon>Eurotiales</taxon>
        <taxon>Aspergillaceae</taxon>
        <taxon>Penicillium</taxon>
    </lineage>
</organism>
<evidence type="ECO:0000313" key="2">
    <source>
        <dbReference type="Proteomes" id="UP001149163"/>
    </source>
</evidence>
<name>A0A9W9I4Q6_9EURO</name>
<gene>
    <name evidence="1" type="ORF">N7482_005331</name>
</gene>
<keyword evidence="2" id="KW-1185">Reference proteome</keyword>
<sequence length="278" mass="32071">MEKIFTTLRENRKLPLTDKQLSDLGVDLQHIDIRTGTTSPSVTSYFLPRANFPDVVDSPHLARSPLMQIGSHSERPGDRSHPLILESLQMCMFPDVMTDEYRYFALGKDQNRHIRDHFYGELIESPPDSVPCHDHKGHRSSLFGLHSHTKCGSDERPSSMELFAIAALTQREMRQVDQKEPDKCYFTFPQLTILMDEYGGCRIFQFSFDGKLHIQFTQVLDLGYVIAVPDWGIRYFDMIDRKDYLEKLNLLLKWAWPIPQGNPVAKVPQDLSDICMSH</sequence>
<evidence type="ECO:0000313" key="1">
    <source>
        <dbReference type="EMBL" id="KAJ5166550.1"/>
    </source>
</evidence>
<reference evidence="1" key="2">
    <citation type="journal article" date="2023" name="IMA Fungus">
        <title>Comparative genomic study of the Penicillium genus elucidates a diverse pangenome and 15 lateral gene transfer events.</title>
        <authorList>
            <person name="Petersen C."/>
            <person name="Sorensen T."/>
            <person name="Nielsen M.R."/>
            <person name="Sondergaard T.E."/>
            <person name="Sorensen J.L."/>
            <person name="Fitzpatrick D.A."/>
            <person name="Frisvad J.C."/>
            <person name="Nielsen K.L."/>
        </authorList>
    </citation>
    <scope>NUCLEOTIDE SEQUENCE</scope>
    <source>
        <strain evidence="1">IBT 26290</strain>
    </source>
</reference>
<dbReference type="Proteomes" id="UP001149163">
    <property type="component" value="Unassembled WGS sequence"/>
</dbReference>
<reference evidence="1" key="1">
    <citation type="submission" date="2022-11" db="EMBL/GenBank/DDBJ databases">
        <authorList>
            <person name="Petersen C."/>
        </authorList>
    </citation>
    <scope>NUCLEOTIDE SEQUENCE</scope>
    <source>
        <strain evidence="1">IBT 26290</strain>
    </source>
</reference>
<dbReference type="OrthoDB" id="4526503at2759"/>
<dbReference type="GeneID" id="81426632"/>
<dbReference type="AlphaFoldDB" id="A0A9W9I4Q6"/>
<accession>A0A9W9I4Q6</accession>
<dbReference type="EMBL" id="JAPQKN010000003">
    <property type="protein sequence ID" value="KAJ5166550.1"/>
    <property type="molecule type" value="Genomic_DNA"/>
</dbReference>